<keyword evidence="4" id="KW-1185">Reference proteome</keyword>
<protein>
    <submittedName>
        <fullName evidence="3">Alpha/beta hydrolase</fullName>
    </submittedName>
</protein>
<evidence type="ECO:0000256" key="1">
    <source>
        <dbReference type="ARBA" id="ARBA00022801"/>
    </source>
</evidence>
<feature type="domain" description="AB hydrolase-1" evidence="2">
    <location>
        <begin position="33"/>
        <end position="276"/>
    </location>
</feature>
<dbReference type="Gene3D" id="3.40.50.1820">
    <property type="entry name" value="alpha/beta hydrolase"/>
    <property type="match status" value="1"/>
</dbReference>
<dbReference type="OrthoDB" id="2987348at2"/>
<dbReference type="InterPro" id="IPR000639">
    <property type="entry name" value="Epox_hydrolase-like"/>
</dbReference>
<comment type="caution">
    <text evidence="3">The sequence shown here is derived from an EMBL/GenBank/DDBJ whole genome shotgun (WGS) entry which is preliminary data.</text>
</comment>
<evidence type="ECO:0000313" key="3">
    <source>
        <dbReference type="EMBL" id="KAA8885784.1"/>
    </source>
</evidence>
<dbReference type="EMBL" id="VXLC01000015">
    <property type="protein sequence ID" value="KAA8885784.1"/>
    <property type="molecule type" value="Genomic_DNA"/>
</dbReference>
<dbReference type="GO" id="GO:0016787">
    <property type="term" value="F:hydrolase activity"/>
    <property type="evidence" value="ECO:0007669"/>
    <property type="project" value="UniProtKB-KW"/>
</dbReference>
<dbReference type="SUPFAM" id="SSF53474">
    <property type="entry name" value="alpha/beta-Hydrolases"/>
    <property type="match status" value="1"/>
</dbReference>
<dbReference type="PANTHER" id="PTHR43329">
    <property type="entry name" value="EPOXIDE HYDROLASE"/>
    <property type="match status" value="1"/>
</dbReference>
<dbReference type="InterPro" id="IPR029058">
    <property type="entry name" value="AB_hydrolase_fold"/>
</dbReference>
<dbReference type="PRINTS" id="PR00111">
    <property type="entry name" value="ABHYDROLASE"/>
</dbReference>
<reference evidence="3 4" key="1">
    <citation type="submission" date="2019-09" db="EMBL/GenBank/DDBJ databases">
        <authorList>
            <person name="Wang X."/>
        </authorList>
    </citation>
    <scope>NUCLEOTIDE SEQUENCE [LARGE SCALE GENOMIC DNA]</scope>
    <source>
        <strain evidence="3 4">CICC 11023</strain>
    </source>
</reference>
<proteinExistence type="predicted"/>
<dbReference type="PRINTS" id="PR00412">
    <property type="entry name" value="EPOXHYDRLASE"/>
</dbReference>
<evidence type="ECO:0000259" key="2">
    <source>
        <dbReference type="Pfam" id="PF00561"/>
    </source>
</evidence>
<organism evidence="3 4">
    <name type="scientific">Nocardia colli</name>
    <dbReference type="NCBI Taxonomy" id="2545717"/>
    <lineage>
        <taxon>Bacteria</taxon>
        <taxon>Bacillati</taxon>
        <taxon>Actinomycetota</taxon>
        <taxon>Actinomycetes</taxon>
        <taxon>Mycobacteriales</taxon>
        <taxon>Nocardiaceae</taxon>
        <taxon>Nocardia</taxon>
    </lineage>
</organism>
<sequence>MNGGPPDIPGVRRSIVRARDVDFHVTEAGSGRPVLVLHGWPQHHYEYRDLLADPPAGLRIIAPDLPGYGWSGPPPHRWRKEDIASDLLALMDALELSEPVLLVGHDWGGWVGYLLILRAPERFRGYLSINISHPWQTVRTAVPQLVRTLSYQPLLAVFGQFIQRRTHFIEKVMFRVGIPRDRRLPPSVVDEFASRFREPERARAGTDTYRTFLLREVPAAVLKPERRRAQVPIRVLFGADDLAIHPASASPRTALADDYEFEAVPGCSHFLVDERPDLVRERLIRLAHETDVKPPALSRSKG</sequence>
<name>A0A5N0EC62_9NOCA</name>
<dbReference type="InterPro" id="IPR000073">
    <property type="entry name" value="AB_hydrolase_1"/>
</dbReference>
<dbReference type="AlphaFoldDB" id="A0A5N0EC62"/>
<gene>
    <name evidence="3" type="ORF">F3087_29120</name>
</gene>
<dbReference type="Pfam" id="PF00561">
    <property type="entry name" value="Abhydrolase_1"/>
    <property type="match status" value="1"/>
</dbReference>
<evidence type="ECO:0000313" key="4">
    <source>
        <dbReference type="Proteomes" id="UP000323876"/>
    </source>
</evidence>
<accession>A0A5N0EC62</accession>
<dbReference type="Proteomes" id="UP000323876">
    <property type="component" value="Unassembled WGS sequence"/>
</dbReference>
<keyword evidence="1 3" id="KW-0378">Hydrolase</keyword>